<keyword evidence="2" id="KW-1185">Reference proteome</keyword>
<evidence type="ECO:0000313" key="1">
    <source>
        <dbReference type="EMBL" id="PKY58206.1"/>
    </source>
</evidence>
<dbReference type="AlphaFoldDB" id="A0A2I1HH55"/>
<name>A0A2I1HH55_9GLOM</name>
<dbReference type="EMBL" id="LLXI01002897">
    <property type="protein sequence ID" value="PKY58206.1"/>
    <property type="molecule type" value="Genomic_DNA"/>
</dbReference>
<organism evidence="1 2">
    <name type="scientific">Rhizophagus irregularis</name>
    <dbReference type="NCBI Taxonomy" id="588596"/>
    <lineage>
        <taxon>Eukaryota</taxon>
        <taxon>Fungi</taxon>
        <taxon>Fungi incertae sedis</taxon>
        <taxon>Mucoromycota</taxon>
        <taxon>Glomeromycotina</taxon>
        <taxon>Glomeromycetes</taxon>
        <taxon>Glomerales</taxon>
        <taxon>Glomeraceae</taxon>
        <taxon>Rhizophagus</taxon>
    </lineage>
</organism>
<dbReference type="Proteomes" id="UP000234323">
    <property type="component" value="Unassembled WGS sequence"/>
</dbReference>
<comment type="caution">
    <text evidence="1">The sequence shown here is derived from an EMBL/GenBank/DDBJ whole genome shotgun (WGS) entry which is preliminary data.</text>
</comment>
<dbReference type="VEuPathDB" id="FungiDB:FUN_014616"/>
<reference evidence="1 2" key="1">
    <citation type="submission" date="2015-10" db="EMBL/GenBank/DDBJ databases">
        <title>Genome analyses suggest a sexual origin of heterokaryosis in a supposedly ancient asexual fungus.</title>
        <authorList>
            <person name="Ropars J."/>
            <person name="Sedzielewska K."/>
            <person name="Noel J."/>
            <person name="Charron P."/>
            <person name="Farinelli L."/>
            <person name="Marton T."/>
            <person name="Kruger M."/>
            <person name="Pelin A."/>
            <person name="Brachmann A."/>
            <person name="Corradi N."/>
        </authorList>
    </citation>
    <scope>NUCLEOTIDE SEQUENCE [LARGE SCALE GENOMIC DNA]</scope>
    <source>
        <strain evidence="1 2">A4</strain>
    </source>
</reference>
<accession>A0A2I1HH55</accession>
<proteinExistence type="predicted"/>
<protein>
    <submittedName>
        <fullName evidence="1">Uncharacterized protein</fullName>
    </submittedName>
</protein>
<evidence type="ECO:0000313" key="2">
    <source>
        <dbReference type="Proteomes" id="UP000234323"/>
    </source>
</evidence>
<sequence>MELLSSNSKNSFNPTPRLKSSPVPILFIPFNNSENKCNYCENEYSQTLSEQKFCKNCLFDYVNKLTDNNIYLDVIYAKEVQCIEHEDSGTQNIQEWCNSCSTISHFNQEVCPNCYFISSEWIESTLIKKLIPIVYLPWWDNSSNCLACERNLIYKSDCQKWCSHSDIDITAIKYDLVAFTRICISTDFVNDMNIIKQDSNLMDSVYNRKNRRIRSDSIYKCGYCGIRYSSTLLFEQLYCKYCLYLYLYDLDDNNICLDVQISNISNIHCTKHESKNIESYRYTQNIREWCMNCSEILYFKQVVTKYSFDVKYYYEKRNEIIKCEKDRKV</sequence>
<gene>
    <name evidence="1" type="ORF">RhiirA4_479913</name>
</gene>